<feature type="compositionally biased region" description="Polar residues" evidence="1">
    <location>
        <begin position="68"/>
        <end position="83"/>
    </location>
</feature>
<protein>
    <submittedName>
        <fullName evidence="2">Uncharacterized protein</fullName>
    </submittedName>
</protein>
<keyword evidence="3" id="KW-1185">Reference proteome</keyword>
<reference evidence="2" key="2">
    <citation type="journal article" date="2008" name="Genome Biol.">
        <title>Improved genome assembly and evidence-based global gene model set for the chordate Ciona intestinalis: new insight into intron and operon populations.</title>
        <authorList>
            <person name="Satou Y."/>
            <person name="Mineta K."/>
            <person name="Ogasawara M."/>
            <person name="Sasakura Y."/>
            <person name="Shoguchi E."/>
            <person name="Ueno K."/>
            <person name="Yamada L."/>
            <person name="Matsumoto J."/>
            <person name="Wasserscheid J."/>
            <person name="Dewar K."/>
            <person name="Wiley G.B."/>
            <person name="Macmil S.L."/>
            <person name="Roe B.A."/>
            <person name="Zeller R.W."/>
            <person name="Hastings K.E."/>
            <person name="Lemaire P."/>
            <person name="Lindquist E."/>
            <person name="Endo T."/>
            <person name="Hotta K."/>
            <person name="Inaba K."/>
        </authorList>
    </citation>
    <scope>NUCLEOTIDE SEQUENCE [LARGE SCALE GENOMIC DNA]</scope>
    <source>
        <strain evidence="2">wild type</strain>
    </source>
</reference>
<name>F6USB1_CIOIN</name>
<proteinExistence type="predicted"/>
<accession>F6USB1</accession>
<reference evidence="2" key="3">
    <citation type="submission" date="2025-08" db="UniProtKB">
        <authorList>
            <consortium name="Ensembl"/>
        </authorList>
    </citation>
    <scope>IDENTIFICATION</scope>
</reference>
<feature type="compositionally biased region" description="Polar residues" evidence="1">
    <location>
        <begin position="238"/>
        <end position="255"/>
    </location>
</feature>
<feature type="compositionally biased region" description="Low complexity" evidence="1">
    <location>
        <begin position="290"/>
        <end position="304"/>
    </location>
</feature>
<dbReference type="Proteomes" id="UP000008144">
    <property type="component" value="Chromosome 6"/>
</dbReference>
<evidence type="ECO:0000313" key="3">
    <source>
        <dbReference type="Proteomes" id="UP000008144"/>
    </source>
</evidence>
<reference evidence="3" key="1">
    <citation type="journal article" date="2002" name="Science">
        <title>The draft genome of Ciona intestinalis: insights into chordate and vertebrate origins.</title>
        <authorList>
            <person name="Dehal P."/>
            <person name="Satou Y."/>
            <person name="Campbell R.K."/>
            <person name="Chapman J."/>
            <person name="Degnan B."/>
            <person name="De Tomaso A."/>
            <person name="Davidson B."/>
            <person name="Di Gregorio A."/>
            <person name="Gelpke M."/>
            <person name="Goodstein D.M."/>
            <person name="Harafuji N."/>
            <person name="Hastings K.E."/>
            <person name="Ho I."/>
            <person name="Hotta K."/>
            <person name="Huang W."/>
            <person name="Kawashima T."/>
            <person name="Lemaire P."/>
            <person name="Martinez D."/>
            <person name="Meinertzhagen I.A."/>
            <person name="Necula S."/>
            <person name="Nonaka M."/>
            <person name="Putnam N."/>
            <person name="Rash S."/>
            <person name="Saiga H."/>
            <person name="Satake M."/>
            <person name="Terry A."/>
            <person name="Yamada L."/>
            <person name="Wang H.G."/>
            <person name="Awazu S."/>
            <person name="Azumi K."/>
            <person name="Boore J."/>
            <person name="Branno M."/>
            <person name="Chin-Bow S."/>
            <person name="DeSantis R."/>
            <person name="Doyle S."/>
            <person name="Francino P."/>
            <person name="Keys D.N."/>
            <person name="Haga S."/>
            <person name="Hayashi H."/>
            <person name="Hino K."/>
            <person name="Imai K.S."/>
            <person name="Inaba K."/>
            <person name="Kano S."/>
            <person name="Kobayashi K."/>
            <person name="Kobayashi M."/>
            <person name="Lee B.I."/>
            <person name="Makabe K.W."/>
            <person name="Manohar C."/>
            <person name="Matassi G."/>
            <person name="Medina M."/>
            <person name="Mochizuki Y."/>
            <person name="Mount S."/>
            <person name="Morishita T."/>
            <person name="Miura S."/>
            <person name="Nakayama A."/>
            <person name="Nishizaka S."/>
            <person name="Nomoto H."/>
            <person name="Ohta F."/>
            <person name="Oishi K."/>
            <person name="Rigoutsos I."/>
            <person name="Sano M."/>
            <person name="Sasaki A."/>
            <person name="Sasakura Y."/>
            <person name="Shoguchi E."/>
            <person name="Shin-i T."/>
            <person name="Spagnuolo A."/>
            <person name="Stainier D."/>
            <person name="Suzuki M.M."/>
            <person name="Tassy O."/>
            <person name="Takatori N."/>
            <person name="Tokuoka M."/>
            <person name="Yagi K."/>
            <person name="Yoshizaki F."/>
            <person name="Wada S."/>
            <person name="Zhang C."/>
            <person name="Hyatt P.D."/>
            <person name="Larimer F."/>
            <person name="Detter C."/>
            <person name="Doggett N."/>
            <person name="Glavina T."/>
            <person name="Hawkins T."/>
            <person name="Richardson P."/>
            <person name="Lucas S."/>
            <person name="Kohara Y."/>
            <person name="Levine M."/>
            <person name="Satoh N."/>
            <person name="Rokhsar D.S."/>
        </authorList>
    </citation>
    <scope>NUCLEOTIDE SEQUENCE [LARGE SCALE GENOMIC DNA]</scope>
</reference>
<reference evidence="2" key="4">
    <citation type="submission" date="2025-09" db="UniProtKB">
        <authorList>
            <consortium name="Ensembl"/>
        </authorList>
    </citation>
    <scope>IDENTIFICATION</scope>
</reference>
<dbReference type="HOGENOM" id="CLU_897025_0_0_1"/>
<sequence>MMITLLFHKIKNEKKDINLIQPIIFKVCGKERQHNNSPVAGFTQPCKDMRLVFPYSSYEGSARAAPNTPVSMTTEGPQPQMEQPENREDFDIIGGKVPEDKSREKKNEPQWFPDSSIFCPFSNRSGTIVPVNSHMDIKQAAQSRYSNGVTLPRLTPATRASIRRNKRPTSPLEMPRIVELEVQGGLRRAKSTIVEKLMTQPQRQFDITQSYTSQIQLREFDTENSDHCLPPIAPDITRPSSIPSPQRRTSRSGTKQAPRKKTPPDQEASVLAKKKSKRFDTKPTSRESDNSMSPSSDRSSSGRSTVLPPI</sequence>
<feature type="compositionally biased region" description="Basic and acidic residues" evidence="1">
    <location>
        <begin position="278"/>
        <end position="289"/>
    </location>
</feature>
<dbReference type="Ensembl" id="ENSCINT00000011533.1">
    <property type="protein sequence ID" value="ENSCINP00000011533.1"/>
    <property type="gene ID" value="ENSCING00000005565.1"/>
</dbReference>
<evidence type="ECO:0000256" key="1">
    <source>
        <dbReference type="SAM" id="MobiDB-lite"/>
    </source>
</evidence>
<evidence type="ECO:0000313" key="2">
    <source>
        <dbReference type="Ensembl" id="ENSCINP00000011533.1"/>
    </source>
</evidence>
<dbReference type="AlphaFoldDB" id="F6USB1"/>
<dbReference type="GeneTree" id="ENSGT00390000013055"/>
<feature type="region of interest" description="Disordered" evidence="1">
    <location>
        <begin position="63"/>
        <end position="86"/>
    </location>
</feature>
<dbReference type="InParanoid" id="F6USB1"/>
<dbReference type="EMBL" id="EAAA01002273">
    <property type="status" value="NOT_ANNOTATED_CDS"/>
    <property type="molecule type" value="Genomic_DNA"/>
</dbReference>
<organism evidence="2 3">
    <name type="scientific">Ciona intestinalis</name>
    <name type="common">Transparent sea squirt</name>
    <name type="synonym">Ascidia intestinalis</name>
    <dbReference type="NCBI Taxonomy" id="7719"/>
    <lineage>
        <taxon>Eukaryota</taxon>
        <taxon>Metazoa</taxon>
        <taxon>Chordata</taxon>
        <taxon>Tunicata</taxon>
        <taxon>Ascidiacea</taxon>
        <taxon>Phlebobranchia</taxon>
        <taxon>Cionidae</taxon>
        <taxon>Ciona</taxon>
    </lineage>
</organism>
<feature type="region of interest" description="Disordered" evidence="1">
    <location>
        <begin position="222"/>
        <end position="310"/>
    </location>
</feature>